<evidence type="ECO:0000256" key="4">
    <source>
        <dbReference type="ARBA" id="ARBA00008061"/>
    </source>
</evidence>
<organism evidence="14 15">
    <name type="scientific">Acipenser ruthenus</name>
    <name type="common">Sterlet sturgeon</name>
    <dbReference type="NCBI Taxonomy" id="7906"/>
    <lineage>
        <taxon>Eukaryota</taxon>
        <taxon>Metazoa</taxon>
        <taxon>Chordata</taxon>
        <taxon>Craniata</taxon>
        <taxon>Vertebrata</taxon>
        <taxon>Euteleostomi</taxon>
        <taxon>Actinopterygii</taxon>
        <taxon>Chondrostei</taxon>
        <taxon>Acipenseriformes</taxon>
        <taxon>Acipenseridae</taxon>
        <taxon>Acipenser</taxon>
    </lineage>
</organism>
<evidence type="ECO:0000256" key="5">
    <source>
        <dbReference type="ARBA" id="ARBA00012595"/>
    </source>
</evidence>
<dbReference type="InterPro" id="IPR031319">
    <property type="entry name" value="A-amylase_C"/>
</dbReference>
<reference evidence="14 15" key="1">
    <citation type="submission" date="2019-01" db="EMBL/GenBank/DDBJ databases">
        <title>Draft Genome and Complete Hox-Cluster Characterization of the Sterlet Sturgeon (Acipenser ruthenus).</title>
        <authorList>
            <person name="Wei Q."/>
        </authorList>
    </citation>
    <scope>NUCLEOTIDE SEQUENCE [LARGE SCALE GENOMIC DNA]</scope>
    <source>
        <strain evidence="14">WHYD16114868_AA</strain>
        <tissue evidence="14">Blood</tissue>
    </source>
</reference>
<evidence type="ECO:0000256" key="9">
    <source>
        <dbReference type="ARBA" id="ARBA00023157"/>
    </source>
</evidence>
<evidence type="ECO:0000259" key="13">
    <source>
        <dbReference type="SMART" id="SM00632"/>
    </source>
</evidence>
<protein>
    <recommendedName>
        <fullName evidence="5">alpha-amylase</fullName>
        <ecNumber evidence="5">3.2.1.1</ecNumber>
    </recommendedName>
</protein>
<evidence type="ECO:0000313" key="15">
    <source>
        <dbReference type="Proteomes" id="UP000289886"/>
    </source>
</evidence>
<keyword evidence="12" id="KW-0326">Glycosidase</keyword>
<name>A0A444UVY6_ACIRT</name>
<evidence type="ECO:0000256" key="2">
    <source>
        <dbReference type="ARBA" id="ARBA00001913"/>
    </source>
</evidence>
<evidence type="ECO:0000256" key="7">
    <source>
        <dbReference type="ARBA" id="ARBA00022801"/>
    </source>
</evidence>
<dbReference type="GO" id="GO:0046872">
    <property type="term" value="F:metal ion binding"/>
    <property type="evidence" value="ECO:0007669"/>
    <property type="project" value="UniProtKB-KW"/>
</dbReference>
<comment type="cofactor">
    <cofactor evidence="2">
        <name>Ca(2+)</name>
        <dbReference type="ChEBI" id="CHEBI:29108"/>
    </cofactor>
</comment>
<dbReference type="PANTHER" id="PTHR43447">
    <property type="entry name" value="ALPHA-AMYLASE"/>
    <property type="match status" value="1"/>
</dbReference>
<evidence type="ECO:0000256" key="6">
    <source>
        <dbReference type="ARBA" id="ARBA00022723"/>
    </source>
</evidence>
<dbReference type="SUPFAM" id="SSF51011">
    <property type="entry name" value="Glycosyl hydrolase domain"/>
    <property type="match status" value="1"/>
</dbReference>
<comment type="similarity">
    <text evidence="4">Belongs to the glycosyl hydrolase 13 family.</text>
</comment>
<dbReference type="EC" id="3.2.1.1" evidence="5"/>
<evidence type="ECO:0000256" key="1">
    <source>
        <dbReference type="ARBA" id="ARBA00000548"/>
    </source>
</evidence>
<keyword evidence="6" id="KW-0479">Metal-binding</keyword>
<keyword evidence="8" id="KW-0106">Calcium</keyword>
<dbReference type="EMBL" id="SCEB01006530">
    <property type="protein sequence ID" value="RXM92312.1"/>
    <property type="molecule type" value="Genomic_DNA"/>
</dbReference>
<evidence type="ECO:0000313" key="14">
    <source>
        <dbReference type="EMBL" id="RXM92312.1"/>
    </source>
</evidence>
<dbReference type="FunFam" id="2.60.40.1180:FF:000020">
    <property type="entry name" value="Pancreatic alpha-amylase"/>
    <property type="match status" value="1"/>
</dbReference>
<evidence type="ECO:0000256" key="11">
    <source>
        <dbReference type="ARBA" id="ARBA00023277"/>
    </source>
</evidence>
<gene>
    <name evidence="14" type="ORF">EOD39_20269</name>
</gene>
<keyword evidence="9" id="KW-1015">Disulfide bond</keyword>
<dbReference type="AlphaFoldDB" id="A0A444UVY6"/>
<evidence type="ECO:0000256" key="8">
    <source>
        <dbReference type="ARBA" id="ARBA00022837"/>
    </source>
</evidence>
<dbReference type="Pfam" id="PF02806">
    <property type="entry name" value="Alpha-amylase_C"/>
    <property type="match status" value="1"/>
</dbReference>
<comment type="catalytic activity">
    <reaction evidence="1">
        <text>Endohydrolysis of (1-&gt;4)-alpha-D-glucosidic linkages in polysaccharides containing three or more (1-&gt;4)-alpha-linked D-glucose units.</text>
        <dbReference type="EC" id="3.2.1.1"/>
    </reaction>
</comment>
<dbReference type="Gene3D" id="2.60.40.1180">
    <property type="entry name" value="Golgi alpha-mannosidase II"/>
    <property type="match status" value="1"/>
</dbReference>
<keyword evidence="10" id="KW-0868">Chloride</keyword>
<comment type="caution">
    <text evidence="14">The sequence shown here is derived from an EMBL/GenBank/DDBJ whole genome shotgun (WGS) entry which is preliminary data.</text>
</comment>
<dbReference type="Proteomes" id="UP000289886">
    <property type="component" value="Unassembled WGS sequence"/>
</dbReference>
<keyword evidence="11" id="KW-0119">Carbohydrate metabolism</keyword>
<keyword evidence="7" id="KW-0378">Hydrolase</keyword>
<proteinExistence type="inferred from homology"/>
<dbReference type="SUPFAM" id="SSF51445">
    <property type="entry name" value="(Trans)glycosidases"/>
    <property type="match status" value="1"/>
</dbReference>
<keyword evidence="15" id="KW-1185">Reference proteome</keyword>
<dbReference type="SMART" id="SM00632">
    <property type="entry name" value="Aamy_C"/>
    <property type="match status" value="1"/>
</dbReference>
<dbReference type="InterPro" id="IPR006048">
    <property type="entry name" value="A-amylase/branching_C"/>
</dbReference>
<dbReference type="InterPro" id="IPR013780">
    <property type="entry name" value="Glyco_hydro_b"/>
</dbReference>
<evidence type="ECO:0000256" key="12">
    <source>
        <dbReference type="ARBA" id="ARBA00023295"/>
    </source>
</evidence>
<dbReference type="GO" id="GO:0005975">
    <property type="term" value="P:carbohydrate metabolic process"/>
    <property type="evidence" value="ECO:0007669"/>
    <property type="project" value="InterPro"/>
</dbReference>
<sequence length="137" mass="14999">MPSDRALVFVDNHDNQRGHGPGGNSVLTFWDSRNMVIFRNVVNGQPFSNWWDNGGNQVAFGRGNKGFIVFNNDDWNLDVTLQTGLPAGLYCDVISGQEDGGRCTGSQISVEGDGRARFQISNTAEDPFIAIHVNAKL</sequence>
<comment type="cofactor">
    <cofactor evidence="3">
        <name>chloride</name>
        <dbReference type="ChEBI" id="CHEBI:17996"/>
    </cofactor>
</comment>
<evidence type="ECO:0000256" key="3">
    <source>
        <dbReference type="ARBA" id="ARBA00001923"/>
    </source>
</evidence>
<dbReference type="Gene3D" id="3.20.20.80">
    <property type="entry name" value="Glycosidases"/>
    <property type="match status" value="1"/>
</dbReference>
<feature type="domain" description="Alpha-amylase C-terminal" evidence="13">
    <location>
        <begin position="48"/>
        <end position="136"/>
    </location>
</feature>
<dbReference type="InterPro" id="IPR017853">
    <property type="entry name" value="GH"/>
</dbReference>
<evidence type="ECO:0000256" key="10">
    <source>
        <dbReference type="ARBA" id="ARBA00023214"/>
    </source>
</evidence>
<dbReference type="GO" id="GO:0004556">
    <property type="term" value="F:alpha-amylase activity"/>
    <property type="evidence" value="ECO:0007669"/>
    <property type="project" value="UniProtKB-EC"/>
</dbReference>
<accession>A0A444UVY6</accession>